<sequence length="144" mass="16397">MSEAALERYATTFANLTPDTVDELCALVSEGVYFKDPFNDIQGRQAFKHLLLDMFERAGRPAFSVDTICWHQASETGWLRWHFRADLPVIGRLEVEGCSRVLFDAHGQVSTHMDYWDSAPVYLKLPLIGRLLRGVRHRISSQAS</sequence>
<evidence type="ECO:0000313" key="2">
    <source>
        <dbReference type="EMBL" id="MBP0048891.1"/>
    </source>
</evidence>
<organism evidence="2 3">
    <name type="scientific">Marinobacterium alkalitolerans</name>
    <dbReference type="NCBI Taxonomy" id="1542925"/>
    <lineage>
        <taxon>Bacteria</taxon>
        <taxon>Pseudomonadati</taxon>
        <taxon>Pseudomonadota</taxon>
        <taxon>Gammaproteobacteria</taxon>
        <taxon>Oceanospirillales</taxon>
        <taxon>Oceanospirillaceae</taxon>
        <taxon>Marinobacterium</taxon>
    </lineage>
</organism>
<dbReference type="InterPro" id="IPR037401">
    <property type="entry name" value="SnoaL-like"/>
</dbReference>
<dbReference type="SUPFAM" id="SSF54427">
    <property type="entry name" value="NTF2-like"/>
    <property type="match status" value="1"/>
</dbReference>
<gene>
    <name evidence="2" type="ORF">H9C73_09090</name>
</gene>
<proteinExistence type="predicted"/>
<keyword evidence="3" id="KW-1185">Reference proteome</keyword>
<evidence type="ECO:0000313" key="3">
    <source>
        <dbReference type="Proteomes" id="UP000810171"/>
    </source>
</evidence>
<dbReference type="EMBL" id="JACVEW010000012">
    <property type="protein sequence ID" value="MBP0048891.1"/>
    <property type="molecule type" value="Genomic_DNA"/>
</dbReference>
<evidence type="ECO:0000259" key="1">
    <source>
        <dbReference type="Pfam" id="PF12680"/>
    </source>
</evidence>
<dbReference type="InterPro" id="IPR032710">
    <property type="entry name" value="NTF2-like_dom_sf"/>
</dbReference>
<comment type="caution">
    <text evidence="2">The sequence shown here is derived from an EMBL/GenBank/DDBJ whole genome shotgun (WGS) entry which is preliminary data.</text>
</comment>
<feature type="domain" description="SnoaL-like" evidence="1">
    <location>
        <begin position="13"/>
        <end position="110"/>
    </location>
</feature>
<name>A0ABS3ZB15_9GAMM</name>
<dbReference type="Gene3D" id="3.10.450.50">
    <property type="match status" value="1"/>
</dbReference>
<dbReference type="Proteomes" id="UP000810171">
    <property type="component" value="Unassembled WGS sequence"/>
</dbReference>
<dbReference type="RefSeq" id="WP_209287508.1">
    <property type="nucleotide sequence ID" value="NZ_JACVEW010000012.1"/>
</dbReference>
<reference evidence="2 3" key="1">
    <citation type="submission" date="2020-09" db="EMBL/GenBank/DDBJ databases">
        <authorList>
            <person name="Tanuku N.R.S."/>
        </authorList>
    </citation>
    <scope>NUCLEOTIDE SEQUENCE [LARGE SCALE GENOMIC DNA]</scope>
    <source>
        <strain evidence="2 3">AK62</strain>
    </source>
</reference>
<dbReference type="Pfam" id="PF12680">
    <property type="entry name" value="SnoaL_2"/>
    <property type="match status" value="1"/>
</dbReference>
<protein>
    <submittedName>
        <fullName evidence="2">Nuclear transport factor 2 family protein</fullName>
    </submittedName>
</protein>
<accession>A0ABS3ZB15</accession>